<dbReference type="GO" id="GO:0016055">
    <property type="term" value="P:Wnt signaling pathway"/>
    <property type="evidence" value="ECO:0007669"/>
    <property type="project" value="UniProtKB-KW"/>
</dbReference>
<evidence type="ECO:0000313" key="14">
    <source>
        <dbReference type="EMBL" id="CAF3727069.1"/>
    </source>
</evidence>
<evidence type="ECO:0000256" key="6">
    <source>
        <dbReference type="ARBA" id="ARBA00022989"/>
    </source>
</evidence>
<feature type="transmembrane region" description="Helical" evidence="9">
    <location>
        <begin position="216"/>
        <end position="239"/>
    </location>
</feature>
<dbReference type="InterPro" id="IPR009551">
    <property type="entry name" value="Wntless"/>
</dbReference>
<keyword evidence="6 9" id="KW-1133">Transmembrane helix</keyword>
<dbReference type="PANTHER" id="PTHR13449:SF2">
    <property type="entry name" value="PROTEIN WNTLESS HOMOLOG"/>
    <property type="match status" value="1"/>
</dbReference>
<comment type="similarity">
    <text evidence="2">Belongs to the wntless family.</text>
</comment>
<gene>
    <name evidence="12" type="ORF">GPM918_LOCUS11265</name>
    <name evidence="13" type="ORF">OVA965_LOCUS28049</name>
    <name evidence="14" type="ORF">SRO942_LOCUS11264</name>
    <name evidence="15" type="ORF">TMI583_LOCUS28798</name>
</gene>
<dbReference type="Proteomes" id="UP000677228">
    <property type="component" value="Unassembled WGS sequence"/>
</dbReference>
<evidence type="ECO:0000259" key="10">
    <source>
        <dbReference type="Pfam" id="PF06664"/>
    </source>
</evidence>
<dbReference type="GO" id="GO:0017147">
    <property type="term" value="F:Wnt-protein binding"/>
    <property type="evidence" value="ECO:0007669"/>
    <property type="project" value="InterPro"/>
</dbReference>
<evidence type="ECO:0000313" key="15">
    <source>
        <dbReference type="EMBL" id="CAF4094901.1"/>
    </source>
</evidence>
<dbReference type="InterPro" id="IPR053936">
    <property type="entry name" value="WLS_GOLD"/>
</dbReference>
<keyword evidence="16" id="KW-1185">Reference proteome</keyword>
<dbReference type="GO" id="GO:0061355">
    <property type="term" value="P:Wnt protein secretion"/>
    <property type="evidence" value="ECO:0007669"/>
    <property type="project" value="TreeGrafter"/>
</dbReference>
<evidence type="ECO:0000256" key="5">
    <source>
        <dbReference type="ARBA" id="ARBA00022692"/>
    </source>
</evidence>
<name>A0A814D9M1_9BILA</name>
<evidence type="ECO:0000313" key="12">
    <source>
        <dbReference type="EMBL" id="CAF0951418.1"/>
    </source>
</evidence>
<evidence type="ECO:0000313" key="16">
    <source>
        <dbReference type="Proteomes" id="UP000663829"/>
    </source>
</evidence>
<dbReference type="Pfam" id="PF06664">
    <property type="entry name" value="WLS-like_TM"/>
    <property type="match status" value="1"/>
</dbReference>
<dbReference type="Proteomes" id="UP000681722">
    <property type="component" value="Unassembled WGS sequence"/>
</dbReference>
<reference evidence="12" key="1">
    <citation type="submission" date="2021-02" db="EMBL/GenBank/DDBJ databases">
        <authorList>
            <person name="Nowell W R."/>
        </authorList>
    </citation>
    <scope>NUCLEOTIDE SEQUENCE</scope>
</reference>
<keyword evidence="7" id="KW-0333">Golgi apparatus</keyword>
<evidence type="ECO:0000259" key="11">
    <source>
        <dbReference type="Pfam" id="PF21883"/>
    </source>
</evidence>
<evidence type="ECO:0000313" key="13">
    <source>
        <dbReference type="EMBL" id="CAF1290090.1"/>
    </source>
</evidence>
<dbReference type="GO" id="GO:0000139">
    <property type="term" value="C:Golgi membrane"/>
    <property type="evidence" value="ECO:0007669"/>
    <property type="project" value="UniProtKB-SubCell"/>
</dbReference>
<dbReference type="OrthoDB" id="5804250at2759"/>
<dbReference type="Pfam" id="PF21883">
    <property type="entry name" value="WLS_GOLD"/>
    <property type="match status" value="1"/>
</dbReference>
<accession>A0A814D9M1</accession>
<dbReference type="InterPro" id="IPR047843">
    <property type="entry name" value="WLS-like_TM"/>
</dbReference>
<feature type="transmembrane region" description="Helical" evidence="9">
    <location>
        <begin position="150"/>
        <end position="169"/>
    </location>
</feature>
<dbReference type="AlphaFoldDB" id="A0A814D9M1"/>
<feature type="transmembrane region" description="Helical" evidence="9">
    <location>
        <begin position="175"/>
        <end position="195"/>
    </location>
</feature>
<dbReference type="Proteomes" id="UP000663829">
    <property type="component" value="Unassembled WGS sequence"/>
</dbReference>
<evidence type="ECO:0000256" key="7">
    <source>
        <dbReference type="ARBA" id="ARBA00023034"/>
    </source>
</evidence>
<feature type="domain" description="Wntless-like transmembrane" evidence="10">
    <location>
        <begin position="172"/>
        <end position="242"/>
    </location>
</feature>
<keyword evidence="8 9" id="KW-0472">Membrane</keyword>
<proteinExistence type="inferred from homology"/>
<dbReference type="EMBL" id="CAJNOQ010002317">
    <property type="protein sequence ID" value="CAF0951418.1"/>
    <property type="molecule type" value="Genomic_DNA"/>
</dbReference>
<keyword evidence="3" id="KW-0217">Developmental protein</keyword>
<evidence type="ECO:0000256" key="9">
    <source>
        <dbReference type="SAM" id="Phobius"/>
    </source>
</evidence>
<keyword evidence="4" id="KW-0879">Wnt signaling pathway</keyword>
<organism evidence="12 16">
    <name type="scientific">Didymodactylos carnosus</name>
    <dbReference type="NCBI Taxonomy" id="1234261"/>
    <lineage>
        <taxon>Eukaryota</taxon>
        <taxon>Metazoa</taxon>
        <taxon>Spiralia</taxon>
        <taxon>Gnathifera</taxon>
        <taxon>Rotifera</taxon>
        <taxon>Eurotatoria</taxon>
        <taxon>Bdelloidea</taxon>
        <taxon>Philodinida</taxon>
        <taxon>Philodinidae</taxon>
        <taxon>Didymodactylos</taxon>
    </lineage>
</organism>
<comment type="subcellular location">
    <subcellularLocation>
        <location evidence="1">Golgi apparatus membrane</location>
        <topology evidence="1">Multi-pass membrane protein</topology>
    </subcellularLocation>
</comment>
<feature type="domain" description="Wntless GOLD" evidence="11">
    <location>
        <begin position="27"/>
        <end position="125"/>
    </location>
</feature>
<dbReference type="EMBL" id="CAJOBC010002316">
    <property type="protein sequence ID" value="CAF3727069.1"/>
    <property type="molecule type" value="Genomic_DNA"/>
</dbReference>
<dbReference type="EMBL" id="CAJNOK010018886">
    <property type="protein sequence ID" value="CAF1290090.1"/>
    <property type="molecule type" value="Genomic_DNA"/>
</dbReference>
<dbReference type="Proteomes" id="UP000682733">
    <property type="component" value="Unassembled WGS sequence"/>
</dbReference>
<comment type="caution">
    <text evidence="12">The sequence shown here is derived from an EMBL/GenBank/DDBJ whole genome shotgun (WGS) entry which is preliminary data.</text>
</comment>
<evidence type="ECO:0000256" key="4">
    <source>
        <dbReference type="ARBA" id="ARBA00022687"/>
    </source>
</evidence>
<dbReference type="EMBL" id="CAJOBA010040455">
    <property type="protein sequence ID" value="CAF4094901.1"/>
    <property type="molecule type" value="Genomic_DNA"/>
</dbReference>
<protein>
    <submittedName>
        <fullName evidence="12">Uncharacterized protein</fullName>
    </submittedName>
</protein>
<dbReference type="PANTHER" id="PTHR13449">
    <property type="entry name" value="INTEGRAL MEMBRANE PROTEIN GPR177"/>
    <property type="match status" value="1"/>
</dbReference>
<keyword evidence="5 9" id="KW-0812">Transmembrane</keyword>
<dbReference type="GO" id="GO:0006886">
    <property type="term" value="P:intracellular protein transport"/>
    <property type="evidence" value="ECO:0007669"/>
    <property type="project" value="TreeGrafter"/>
</dbReference>
<sequence>MTVVTADVIRWPDLPRSIVPAAGIDRFRSNALLTYDVRLGYKTDENDFNDKTSQWKLYAKSRETRRLDCKPINHGLKTDPVYICEQLAFLELAALKYPYYLINLQIVGDKDYSQNIGKLMSLDFVVTPLEWFTLLFPSNWFQIFTEIRQGLFFCVLLTFWLVFAGEHVIGASFRFGSLLIATIICAILTVIWFCLSQFYETHWIWEHENTPPKIHYSGAFITGVYGMWNLYVFAILLLFSPSASNIVEDLVELNPAGSIVELCDTANPSFYHVISKTALE</sequence>
<evidence type="ECO:0000256" key="3">
    <source>
        <dbReference type="ARBA" id="ARBA00022473"/>
    </source>
</evidence>
<evidence type="ECO:0000256" key="8">
    <source>
        <dbReference type="ARBA" id="ARBA00023136"/>
    </source>
</evidence>
<evidence type="ECO:0000256" key="2">
    <source>
        <dbReference type="ARBA" id="ARBA00008148"/>
    </source>
</evidence>
<evidence type="ECO:0000256" key="1">
    <source>
        <dbReference type="ARBA" id="ARBA00004653"/>
    </source>
</evidence>